<dbReference type="AlphaFoldDB" id="A0AA41S3E9"/>
<dbReference type="GO" id="GO:0042555">
    <property type="term" value="C:MCM complex"/>
    <property type="evidence" value="ECO:0007669"/>
    <property type="project" value="TreeGrafter"/>
</dbReference>
<dbReference type="Gene3D" id="2.40.50.140">
    <property type="entry name" value="Nucleic acid-binding proteins"/>
    <property type="match status" value="1"/>
</dbReference>
<reference evidence="2" key="1">
    <citation type="submission" date="2022-03" db="EMBL/GenBank/DDBJ databases">
        <title>A functionally conserved STORR gene fusion in Papaver species that diverged 16.8 million years ago.</title>
        <authorList>
            <person name="Catania T."/>
        </authorList>
    </citation>
    <scope>NUCLEOTIDE SEQUENCE</scope>
    <source>
        <strain evidence="2">S-191538</strain>
    </source>
</reference>
<name>A0AA41S3E9_PAPNU</name>
<protein>
    <recommendedName>
        <fullName evidence="1">MCM OB domain-containing protein</fullName>
    </recommendedName>
</protein>
<evidence type="ECO:0000313" key="3">
    <source>
        <dbReference type="Proteomes" id="UP001177140"/>
    </source>
</evidence>
<gene>
    <name evidence="2" type="ORF">MKW94_029441</name>
</gene>
<feature type="non-terminal residue" evidence="2">
    <location>
        <position position="174"/>
    </location>
</feature>
<dbReference type="Proteomes" id="UP001177140">
    <property type="component" value="Unassembled WGS sequence"/>
</dbReference>
<evidence type="ECO:0000259" key="1">
    <source>
        <dbReference type="Pfam" id="PF17207"/>
    </source>
</evidence>
<dbReference type="PANTHER" id="PTHR11630:SF48">
    <property type="entry name" value="DNA HELICASE MCM9"/>
    <property type="match status" value="1"/>
</dbReference>
<keyword evidence="3" id="KW-1185">Reference proteome</keyword>
<dbReference type="SUPFAM" id="SSF50249">
    <property type="entry name" value="Nucleic acid-binding proteins"/>
    <property type="match status" value="1"/>
</dbReference>
<accession>A0AA41S3E9</accession>
<dbReference type="PANTHER" id="PTHR11630">
    <property type="entry name" value="DNA REPLICATION LICENSING FACTOR MCM FAMILY MEMBER"/>
    <property type="match status" value="1"/>
</dbReference>
<dbReference type="GO" id="GO:0017116">
    <property type="term" value="F:single-stranded DNA helicase activity"/>
    <property type="evidence" value="ECO:0007669"/>
    <property type="project" value="TreeGrafter"/>
</dbReference>
<dbReference type="EMBL" id="JAJJMA010074070">
    <property type="protein sequence ID" value="MCL7027956.1"/>
    <property type="molecule type" value="Genomic_DNA"/>
</dbReference>
<dbReference type="GO" id="GO:0005634">
    <property type="term" value="C:nucleus"/>
    <property type="evidence" value="ECO:0007669"/>
    <property type="project" value="UniProtKB-SubCell"/>
</dbReference>
<dbReference type="GO" id="GO:0000724">
    <property type="term" value="P:double-strand break repair via homologous recombination"/>
    <property type="evidence" value="ECO:0007669"/>
    <property type="project" value="TreeGrafter"/>
</dbReference>
<dbReference type="Pfam" id="PF17207">
    <property type="entry name" value="MCM_OB"/>
    <property type="match status" value="1"/>
</dbReference>
<evidence type="ECO:0000313" key="2">
    <source>
        <dbReference type="EMBL" id="MCL7027956.1"/>
    </source>
</evidence>
<dbReference type="InterPro" id="IPR033762">
    <property type="entry name" value="MCM_OB"/>
</dbReference>
<proteinExistence type="predicted"/>
<dbReference type="GO" id="GO:0005524">
    <property type="term" value="F:ATP binding"/>
    <property type="evidence" value="ECO:0007669"/>
    <property type="project" value="InterPro"/>
</dbReference>
<dbReference type="GO" id="GO:0003697">
    <property type="term" value="F:single-stranded DNA binding"/>
    <property type="evidence" value="ECO:0007669"/>
    <property type="project" value="TreeGrafter"/>
</dbReference>
<organism evidence="2 3">
    <name type="scientific">Papaver nudicaule</name>
    <name type="common">Iceland poppy</name>
    <dbReference type="NCBI Taxonomy" id="74823"/>
    <lineage>
        <taxon>Eukaryota</taxon>
        <taxon>Viridiplantae</taxon>
        <taxon>Streptophyta</taxon>
        <taxon>Embryophyta</taxon>
        <taxon>Tracheophyta</taxon>
        <taxon>Spermatophyta</taxon>
        <taxon>Magnoliopsida</taxon>
        <taxon>Ranunculales</taxon>
        <taxon>Papaveraceae</taxon>
        <taxon>Papaveroideae</taxon>
        <taxon>Papaver</taxon>
    </lineage>
</organism>
<dbReference type="InterPro" id="IPR012340">
    <property type="entry name" value="NA-bd_OB-fold"/>
</dbReference>
<sequence length="174" mass="19816">VFEGKRDYECRKCKHRFPVIPELETGNSIRLPSYFQFVENSIVCHDYQEIKIQESTQVLGVGSIPLSIPVVLKDDLVDIVKAGDDVIVMGVLTAKWSSDLKDVRCDLDPLFVANHIAAQLNNIMSPLYLSIVSYVALDVRLYSTNIDVPEKIIQKFEQFWVDFKDTPLKGINRL</sequence>
<dbReference type="GO" id="GO:0016787">
    <property type="term" value="F:hydrolase activity"/>
    <property type="evidence" value="ECO:0007669"/>
    <property type="project" value="UniProtKB-KW"/>
</dbReference>
<feature type="domain" description="MCM OB" evidence="1">
    <location>
        <begin position="8"/>
        <end position="93"/>
    </location>
</feature>
<dbReference type="InterPro" id="IPR031327">
    <property type="entry name" value="MCM"/>
</dbReference>
<comment type="caution">
    <text evidence="2">The sequence shown here is derived from an EMBL/GenBank/DDBJ whole genome shotgun (WGS) entry which is preliminary data.</text>
</comment>